<reference evidence="2" key="1">
    <citation type="submission" date="2017-01" db="EMBL/GenBank/DDBJ databases">
        <authorList>
            <person name="Varghese N."/>
            <person name="Submissions S."/>
        </authorList>
    </citation>
    <scope>NUCLEOTIDE SEQUENCE [LARGE SCALE GENOMIC DNA]</scope>
    <source>
        <strain evidence="2">DSM 16176</strain>
    </source>
</reference>
<sequence length="53" mass="6305">MTDQIRIHPFVLAFHDLFLLRSVIQHMFSEQFSSHFIHTFEHSMDDTVLSLAM</sequence>
<dbReference type="EMBL" id="FTOO01000001">
    <property type="protein sequence ID" value="SIS55089.1"/>
    <property type="molecule type" value="Genomic_DNA"/>
</dbReference>
<organism evidence="1 2">
    <name type="scientific">Alicyclobacillus vulcanalis</name>
    <dbReference type="NCBI Taxonomy" id="252246"/>
    <lineage>
        <taxon>Bacteria</taxon>
        <taxon>Bacillati</taxon>
        <taxon>Bacillota</taxon>
        <taxon>Bacilli</taxon>
        <taxon>Bacillales</taxon>
        <taxon>Alicyclobacillaceae</taxon>
        <taxon>Alicyclobacillus</taxon>
    </lineage>
</organism>
<dbReference type="Proteomes" id="UP000186156">
    <property type="component" value="Unassembled WGS sequence"/>
</dbReference>
<accession>A0A1N7K0G9</accession>
<protein>
    <submittedName>
        <fullName evidence="1">Uncharacterized protein</fullName>
    </submittedName>
</protein>
<dbReference type="AlphaFoldDB" id="A0A1N7K0G9"/>
<evidence type="ECO:0000313" key="1">
    <source>
        <dbReference type="EMBL" id="SIS55089.1"/>
    </source>
</evidence>
<keyword evidence="2" id="KW-1185">Reference proteome</keyword>
<proteinExistence type="predicted"/>
<dbReference type="STRING" id="252246.SAMN05421799_101281"/>
<name>A0A1N7K0G9_9BACL</name>
<gene>
    <name evidence="1" type="ORF">SAMN05421799_101281</name>
</gene>
<evidence type="ECO:0000313" key="2">
    <source>
        <dbReference type="Proteomes" id="UP000186156"/>
    </source>
</evidence>